<evidence type="ECO:0000313" key="2">
    <source>
        <dbReference type="Proteomes" id="UP000014074"/>
    </source>
</evidence>
<sequence length="334" mass="38142">MCEIKILHVPIFPVKINADLPQHRQNFNRSAVFFLDDDIVLKMQIQNRVADVDLPSKRLLLDLSLGSFISHNLERDIFSRLKNTPHPNLVRELEVGEPYIAFFERLSPLMTVWGGADMPRRRRWAMELVSAFAHLGNMGLVPQIRVQDLGTDRTGRLKLVGFGSSPRTPSAEEIAQYEADANKVGNNNPGEYYQRVMQQAHQRLACCLHYILSGIDPDQEAYAITTPQERTSFREKTRRGAYPIAPAASVLQGVLQEAWMLKSAAQPFSEVADKIRFAFEGLEVEQEADLPARLPEDHYRSLEERCREWMRAQEQDSQWMGLQEYEAACEQVGC</sequence>
<dbReference type="GO" id="GO:0016301">
    <property type="term" value="F:kinase activity"/>
    <property type="evidence" value="ECO:0007669"/>
    <property type="project" value="UniProtKB-KW"/>
</dbReference>
<dbReference type="GeneID" id="19323894"/>
<dbReference type="AlphaFoldDB" id="R8BNQ7"/>
<gene>
    <name evidence="1" type="ORF">UCRPA7_3536</name>
</gene>
<protein>
    <submittedName>
        <fullName evidence="1">Putative kinase domain containing protein</fullName>
    </submittedName>
</protein>
<dbReference type="RefSeq" id="XP_007914322.1">
    <property type="nucleotide sequence ID" value="XM_007916131.1"/>
</dbReference>
<dbReference type="EMBL" id="KB933059">
    <property type="protein sequence ID" value="EOO00964.1"/>
    <property type="molecule type" value="Genomic_DNA"/>
</dbReference>
<reference evidence="2" key="1">
    <citation type="journal article" date="2013" name="Genome Announc.">
        <title>Draft genome sequence of the ascomycete Phaeoacremonium aleophilum strain UCR-PA7, a causal agent of the esca disease complex in grapevines.</title>
        <authorList>
            <person name="Blanco-Ulate B."/>
            <person name="Rolshausen P."/>
            <person name="Cantu D."/>
        </authorList>
    </citation>
    <scope>NUCLEOTIDE SEQUENCE [LARGE SCALE GENOMIC DNA]</scope>
    <source>
        <strain evidence="2">UCR-PA7</strain>
    </source>
</reference>
<dbReference type="eggNOG" id="ENOG502SW0W">
    <property type="taxonomic scope" value="Eukaryota"/>
</dbReference>
<keyword evidence="2" id="KW-1185">Reference proteome</keyword>
<dbReference type="HOGENOM" id="CLU_072627_0_0_1"/>
<keyword evidence="1" id="KW-0808">Transferase</keyword>
<keyword evidence="1" id="KW-0418">Kinase</keyword>
<dbReference type="OrthoDB" id="4062651at2759"/>
<organism evidence="1 2">
    <name type="scientific">Phaeoacremonium minimum (strain UCR-PA7)</name>
    <name type="common">Esca disease fungus</name>
    <name type="synonym">Togninia minima</name>
    <dbReference type="NCBI Taxonomy" id="1286976"/>
    <lineage>
        <taxon>Eukaryota</taxon>
        <taxon>Fungi</taxon>
        <taxon>Dikarya</taxon>
        <taxon>Ascomycota</taxon>
        <taxon>Pezizomycotina</taxon>
        <taxon>Sordariomycetes</taxon>
        <taxon>Sordariomycetidae</taxon>
        <taxon>Togniniales</taxon>
        <taxon>Togniniaceae</taxon>
        <taxon>Phaeoacremonium</taxon>
    </lineage>
</organism>
<dbReference type="KEGG" id="tmn:UCRPA7_3536"/>
<dbReference type="Proteomes" id="UP000014074">
    <property type="component" value="Unassembled WGS sequence"/>
</dbReference>
<evidence type="ECO:0000313" key="1">
    <source>
        <dbReference type="EMBL" id="EOO00964.1"/>
    </source>
</evidence>
<accession>R8BNQ7</accession>
<proteinExistence type="predicted"/>
<name>R8BNQ7_PHAM7</name>